<organism evidence="1 2">
    <name type="scientific">Enterococcus silesiacus</name>
    <dbReference type="NCBI Taxonomy" id="332949"/>
    <lineage>
        <taxon>Bacteria</taxon>
        <taxon>Bacillati</taxon>
        <taxon>Bacillota</taxon>
        <taxon>Bacilli</taxon>
        <taxon>Lactobacillales</taxon>
        <taxon>Enterococcaceae</taxon>
        <taxon>Enterococcus</taxon>
    </lineage>
</organism>
<accession>A0AA91GA83</accession>
<dbReference type="AlphaFoldDB" id="A0AA91GA83"/>
<reference evidence="1 2" key="1">
    <citation type="submission" date="2014-12" db="EMBL/GenBank/DDBJ databases">
        <title>Draft genome sequences of 29 type strains of Enterococci.</title>
        <authorList>
            <person name="Zhong Z."/>
            <person name="Sun Z."/>
            <person name="Liu W."/>
            <person name="Zhang W."/>
            <person name="Zhang H."/>
        </authorList>
    </citation>
    <scope>NUCLEOTIDE SEQUENCE [LARGE SCALE GENOMIC DNA]</scope>
    <source>
        <strain evidence="1 2">DSM 22801</strain>
    </source>
</reference>
<name>A0AA91GA83_9ENTE</name>
<dbReference type="EMBL" id="JXLC01000012">
    <property type="protein sequence ID" value="OJG91676.1"/>
    <property type="molecule type" value="Genomic_DNA"/>
</dbReference>
<proteinExistence type="predicted"/>
<sequence>MIRETKAPDGSELSGDKIKIAPVDFGTNQAVLKNVVNKKIRTQKRCKRNKDLEKYR</sequence>
<evidence type="ECO:0000313" key="2">
    <source>
        <dbReference type="Proteomes" id="UP000183039"/>
    </source>
</evidence>
<dbReference type="Proteomes" id="UP000183039">
    <property type="component" value="Unassembled WGS sequence"/>
</dbReference>
<comment type="caution">
    <text evidence="1">The sequence shown here is derived from an EMBL/GenBank/DDBJ whole genome shotgun (WGS) entry which is preliminary data.</text>
</comment>
<evidence type="ECO:0000313" key="1">
    <source>
        <dbReference type="EMBL" id="OJG91676.1"/>
    </source>
</evidence>
<gene>
    <name evidence="1" type="ORF">RV15_GL000560</name>
</gene>
<protein>
    <submittedName>
        <fullName evidence="1">Uncharacterized protein</fullName>
    </submittedName>
</protein>